<feature type="region of interest" description="Disordered" evidence="7">
    <location>
        <begin position="298"/>
        <end position="484"/>
    </location>
</feature>
<dbReference type="EMBL" id="JAWZYT010002400">
    <property type="protein sequence ID" value="KAK4304688.1"/>
    <property type="molecule type" value="Genomic_DNA"/>
</dbReference>
<evidence type="ECO:0000256" key="5">
    <source>
        <dbReference type="ARBA" id="ARBA00042384"/>
    </source>
</evidence>
<dbReference type="Proteomes" id="UP001292094">
    <property type="component" value="Unassembled WGS sequence"/>
</dbReference>
<feature type="domain" description="C3H1-type" evidence="8">
    <location>
        <begin position="12"/>
        <end position="39"/>
    </location>
</feature>
<comment type="subcellular location">
    <subcellularLocation>
        <location evidence="1">Nucleus membrane</location>
        <topology evidence="1">Peripheral membrane protein</topology>
        <orientation evidence="1">Cytoplasmic side</orientation>
    </subcellularLocation>
</comment>
<dbReference type="Pfam" id="PF13634">
    <property type="entry name" value="Nucleoporin_FG"/>
    <property type="match status" value="3"/>
</dbReference>
<evidence type="ECO:0000256" key="2">
    <source>
        <dbReference type="ARBA" id="ARBA00023242"/>
    </source>
</evidence>
<feature type="compositionally biased region" description="Low complexity" evidence="7">
    <location>
        <begin position="359"/>
        <end position="371"/>
    </location>
</feature>
<feature type="compositionally biased region" description="Low complexity" evidence="7">
    <location>
        <begin position="177"/>
        <end position="186"/>
    </location>
</feature>
<reference evidence="9" key="1">
    <citation type="submission" date="2023-11" db="EMBL/GenBank/DDBJ databases">
        <title>Genome assemblies of two species of porcelain crab, Petrolisthes cinctipes and Petrolisthes manimaculis (Anomura: Porcellanidae).</title>
        <authorList>
            <person name="Angst P."/>
        </authorList>
    </citation>
    <scope>NUCLEOTIDE SEQUENCE</scope>
    <source>
        <strain evidence="9">PB745_02</strain>
        <tissue evidence="9">Gill</tissue>
    </source>
</reference>
<feature type="compositionally biased region" description="Low complexity" evidence="7">
    <location>
        <begin position="201"/>
        <end position="211"/>
    </location>
</feature>
<dbReference type="GO" id="GO:0005643">
    <property type="term" value="C:nuclear pore"/>
    <property type="evidence" value="ECO:0007669"/>
    <property type="project" value="UniProtKB-ARBA"/>
</dbReference>
<dbReference type="Gene3D" id="4.10.1000.10">
    <property type="entry name" value="Zinc finger, CCCH-type"/>
    <property type="match status" value="1"/>
</dbReference>
<dbReference type="InterPro" id="IPR051767">
    <property type="entry name" value="Nucleoporin_NUP42"/>
</dbReference>
<dbReference type="AlphaFoldDB" id="A0AAE1PAT9"/>
<sequence length="588" mass="62609">MTMFGQQTAVVGSSKPVCKYFVKGKCKYGTQCWNYHPPSQGGNTMPNSFLGGGSNVFGGKANVQQESKNEFQDFVKQVSGEMTQWERSGQWLVSSFSPLKGHPPFSGFHDTSPEEFRLKAYEALKTNTSSAYQAHWSEMQQRFKQFRDAVKTSTPEAFQAMTEVFFNKISAEGQPEQQQQQQQQQQAFKQPGMFEKPSGPSVFGGASQSSSSGGGVGLLGAKPQSSVFGATPAVFGGNQSTAASSVFGGNVNKPVFGAQPMLGAQNMATFPNQSSNLFGGNNNTFTNTNQSTQASNMFGGNQSQTNNNSIFGSSNNNTSVVQNQTTSNVFGEQNKGPTTGANSMFNTNNPNQASMFGGSATPTTTSTTMTSQGNLFGNQQQQPQQPQQTSLFGNPPPPLQQQQQQPQQQQQTSIFGNPPPQQQTNSVFGSTSVFGNNATNQPPPTQTTPTQPPATPSVFGGPQATKPANNTTNNNNSIFGGFGGNNTQQSGNAIFGGNTATSSSVFASPSANTGTGFFGKPSSDSIKPSGSTSIFGDTTLQGHYGSVAREHPEWYTPLDHLKQEEKAQFEAEMFTLIPLCPPPVELCA</sequence>
<dbReference type="PANTHER" id="PTHR46527:SF1">
    <property type="entry name" value="NUCLEOPORIN NUP42"/>
    <property type="match status" value="1"/>
</dbReference>
<feature type="compositionally biased region" description="Polar residues" evidence="7">
    <location>
        <begin position="422"/>
        <end position="435"/>
    </location>
</feature>
<dbReference type="SMART" id="SM00356">
    <property type="entry name" value="ZnF_C3H1"/>
    <property type="match status" value="1"/>
</dbReference>
<dbReference type="InterPro" id="IPR025574">
    <property type="entry name" value="Nucleoporin_FG_rpt"/>
</dbReference>
<feature type="compositionally biased region" description="Low complexity" evidence="7">
    <location>
        <begin position="400"/>
        <end position="411"/>
    </location>
</feature>
<feature type="compositionally biased region" description="Pro residues" evidence="7">
    <location>
        <begin position="441"/>
        <end position="455"/>
    </location>
</feature>
<feature type="compositionally biased region" description="Low complexity" evidence="7">
    <location>
        <begin position="379"/>
        <end position="388"/>
    </location>
</feature>
<name>A0AAE1PAT9_9EUCA</name>
<comment type="caution">
    <text evidence="9">The sequence shown here is derived from an EMBL/GenBank/DDBJ whole genome shotgun (WGS) entry which is preliminary data.</text>
</comment>
<organism evidence="9 10">
    <name type="scientific">Petrolisthes manimaculis</name>
    <dbReference type="NCBI Taxonomy" id="1843537"/>
    <lineage>
        <taxon>Eukaryota</taxon>
        <taxon>Metazoa</taxon>
        <taxon>Ecdysozoa</taxon>
        <taxon>Arthropoda</taxon>
        <taxon>Crustacea</taxon>
        <taxon>Multicrustacea</taxon>
        <taxon>Malacostraca</taxon>
        <taxon>Eumalacostraca</taxon>
        <taxon>Eucarida</taxon>
        <taxon>Decapoda</taxon>
        <taxon>Pleocyemata</taxon>
        <taxon>Anomura</taxon>
        <taxon>Galatheoidea</taxon>
        <taxon>Porcellanidae</taxon>
        <taxon>Petrolisthes</taxon>
    </lineage>
</organism>
<feature type="compositionally biased region" description="Low complexity" evidence="7">
    <location>
        <begin position="469"/>
        <end position="479"/>
    </location>
</feature>
<keyword evidence="10" id="KW-1185">Reference proteome</keyword>
<gene>
    <name evidence="9" type="ORF">Pmani_023373</name>
</gene>
<evidence type="ECO:0000259" key="8">
    <source>
        <dbReference type="PROSITE" id="PS50103"/>
    </source>
</evidence>
<feature type="region of interest" description="Disordered" evidence="7">
    <location>
        <begin position="172"/>
        <end position="218"/>
    </location>
</feature>
<evidence type="ECO:0000256" key="6">
    <source>
        <dbReference type="PROSITE-ProRule" id="PRU00723"/>
    </source>
</evidence>
<dbReference type="GO" id="GO:0031965">
    <property type="term" value="C:nuclear membrane"/>
    <property type="evidence" value="ECO:0007669"/>
    <property type="project" value="UniProtKB-SubCell"/>
</dbReference>
<keyword evidence="6" id="KW-0863">Zinc-finger</keyword>
<accession>A0AAE1PAT9</accession>
<keyword evidence="6" id="KW-0479">Metal-binding</keyword>
<evidence type="ECO:0000256" key="1">
    <source>
        <dbReference type="ARBA" id="ARBA00004335"/>
    </source>
</evidence>
<evidence type="ECO:0000256" key="4">
    <source>
        <dbReference type="ARBA" id="ARBA00039886"/>
    </source>
</evidence>
<feature type="compositionally biased region" description="Low complexity" evidence="7">
    <location>
        <begin position="306"/>
        <end position="329"/>
    </location>
</feature>
<keyword evidence="6" id="KW-0862">Zinc</keyword>
<evidence type="ECO:0000313" key="9">
    <source>
        <dbReference type="EMBL" id="KAK4304688.1"/>
    </source>
</evidence>
<dbReference type="GO" id="GO:0008270">
    <property type="term" value="F:zinc ion binding"/>
    <property type="evidence" value="ECO:0007669"/>
    <property type="project" value="UniProtKB-KW"/>
</dbReference>
<feature type="zinc finger region" description="C3H1-type" evidence="6">
    <location>
        <begin position="12"/>
        <end position="39"/>
    </location>
</feature>
<feature type="compositionally biased region" description="Polar residues" evidence="7">
    <location>
        <begin position="335"/>
        <end position="354"/>
    </location>
</feature>
<dbReference type="InterPro" id="IPR000571">
    <property type="entry name" value="Znf_CCCH"/>
</dbReference>
<comment type="function">
    <text evidence="3">Required for the export of mRNAs containing poly(A) tails from the nucleus into the cytoplasm.</text>
</comment>
<evidence type="ECO:0000256" key="3">
    <source>
        <dbReference type="ARBA" id="ARBA00037262"/>
    </source>
</evidence>
<evidence type="ECO:0000313" key="10">
    <source>
        <dbReference type="Proteomes" id="UP001292094"/>
    </source>
</evidence>
<proteinExistence type="predicted"/>
<protein>
    <recommendedName>
        <fullName evidence="4">Nucleoporin NUP42</fullName>
    </recommendedName>
    <alternativeName>
        <fullName evidence="5">Nucleoporin-like protein 2</fullName>
    </alternativeName>
</protein>
<dbReference type="PANTHER" id="PTHR46527">
    <property type="entry name" value="NUCLEOPORIN-LIKE PROTEIN 2"/>
    <property type="match status" value="1"/>
</dbReference>
<keyword evidence="2" id="KW-0539">Nucleus</keyword>
<dbReference type="PROSITE" id="PS50103">
    <property type="entry name" value="ZF_C3H1"/>
    <property type="match status" value="1"/>
</dbReference>
<evidence type="ECO:0000256" key="7">
    <source>
        <dbReference type="SAM" id="MobiDB-lite"/>
    </source>
</evidence>